<sequence>MDKILIKVILDTASDFDESSGGYCWCGGKDIGKIIVCDNVLCETEWFHYECLGISCAPKGAVLDVPLDLPRVPIEG</sequence>
<name>A0A1X7SWF2_AMPQE</name>
<dbReference type="Gene3D" id="3.30.40.10">
    <property type="entry name" value="Zinc/RING finger domain, C3HC4 (zinc finger)"/>
    <property type="match status" value="1"/>
</dbReference>
<dbReference type="SUPFAM" id="SSF57903">
    <property type="entry name" value="FYVE/PHD zinc finger"/>
    <property type="match status" value="1"/>
</dbReference>
<dbReference type="PANTHER" id="PTHR10333:SF103">
    <property type="entry name" value="INHIBITOR OF GROWTH PROTEIN 3"/>
    <property type="match status" value="1"/>
</dbReference>
<proteinExistence type="predicted"/>
<evidence type="ECO:0000256" key="1">
    <source>
        <dbReference type="ARBA" id="ARBA00023015"/>
    </source>
</evidence>
<evidence type="ECO:0000313" key="3">
    <source>
        <dbReference type="EnsemblMetazoa" id="Aqu2.1.06443_001"/>
    </source>
</evidence>
<dbReference type="PANTHER" id="PTHR10333">
    <property type="entry name" value="INHIBITOR OF GROWTH PROTEIN"/>
    <property type="match status" value="1"/>
</dbReference>
<evidence type="ECO:0000256" key="2">
    <source>
        <dbReference type="ARBA" id="ARBA00023163"/>
    </source>
</evidence>
<keyword evidence="1" id="KW-0805">Transcription regulation</keyword>
<evidence type="ECO:0008006" key="4">
    <source>
        <dbReference type="Google" id="ProtNLM"/>
    </source>
</evidence>
<dbReference type="STRING" id="400682.A0A1X7SWF2"/>
<accession>A0A1X7SWF2</accession>
<dbReference type="InterPro" id="IPR013083">
    <property type="entry name" value="Znf_RING/FYVE/PHD"/>
</dbReference>
<dbReference type="InterPro" id="IPR028651">
    <property type="entry name" value="ING_fam"/>
</dbReference>
<protein>
    <recommendedName>
        <fullName evidence="4">Zinc finger PHD-type domain-containing protein</fullName>
    </recommendedName>
</protein>
<keyword evidence="2" id="KW-0804">Transcription</keyword>
<dbReference type="AlphaFoldDB" id="A0A1X7SWF2"/>
<dbReference type="InterPro" id="IPR011011">
    <property type="entry name" value="Znf_FYVE_PHD"/>
</dbReference>
<reference evidence="3" key="1">
    <citation type="submission" date="2017-05" db="UniProtKB">
        <authorList>
            <consortium name="EnsemblMetazoa"/>
        </authorList>
    </citation>
    <scope>IDENTIFICATION</scope>
</reference>
<dbReference type="InParanoid" id="A0A1X7SWF2"/>
<dbReference type="GO" id="GO:0035267">
    <property type="term" value="C:NuA4 histone acetyltransferase complex"/>
    <property type="evidence" value="ECO:0007669"/>
    <property type="project" value="TreeGrafter"/>
</dbReference>
<dbReference type="EnsemblMetazoa" id="Aqu2.1.06443_001">
    <property type="protein sequence ID" value="Aqu2.1.06443_001"/>
    <property type="gene ID" value="Aqu2.1.06443"/>
</dbReference>
<organism evidence="3">
    <name type="scientific">Amphimedon queenslandica</name>
    <name type="common">Sponge</name>
    <dbReference type="NCBI Taxonomy" id="400682"/>
    <lineage>
        <taxon>Eukaryota</taxon>
        <taxon>Metazoa</taxon>
        <taxon>Porifera</taxon>
        <taxon>Demospongiae</taxon>
        <taxon>Heteroscleromorpha</taxon>
        <taxon>Haplosclerida</taxon>
        <taxon>Niphatidae</taxon>
        <taxon>Amphimedon</taxon>
    </lineage>
</organism>